<evidence type="ECO:0000256" key="8">
    <source>
        <dbReference type="RuleBase" id="RU000544"/>
    </source>
</evidence>
<evidence type="ECO:0000256" key="6">
    <source>
        <dbReference type="ARBA" id="ARBA00022777"/>
    </source>
</evidence>
<dbReference type="Gene3D" id="3.40.50.300">
    <property type="entry name" value="P-loop containing nucleotide triphosphate hydrolases"/>
    <property type="match status" value="1"/>
</dbReference>
<keyword evidence="7 8" id="KW-0067">ATP-binding</keyword>
<evidence type="ECO:0000313" key="10">
    <source>
        <dbReference type="EMBL" id="MPB99866.1"/>
    </source>
</evidence>
<evidence type="ECO:0000256" key="3">
    <source>
        <dbReference type="ARBA" id="ARBA00022634"/>
    </source>
</evidence>
<comment type="catalytic activity">
    <reaction evidence="8">
        <text>thymidine + ATP = dTMP + ADP + H(+)</text>
        <dbReference type="Rhea" id="RHEA:19129"/>
        <dbReference type="ChEBI" id="CHEBI:15378"/>
        <dbReference type="ChEBI" id="CHEBI:17748"/>
        <dbReference type="ChEBI" id="CHEBI:30616"/>
        <dbReference type="ChEBI" id="CHEBI:63528"/>
        <dbReference type="ChEBI" id="CHEBI:456216"/>
        <dbReference type="EC" id="2.7.1.21"/>
    </reaction>
</comment>
<accession>A0ABW9N6I3</accession>
<dbReference type="PIRSF" id="PIRSF035805">
    <property type="entry name" value="TK_cell"/>
    <property type="match status" value="1"/>
</dbReference>
<evidence type="ECO:0000256" key="9">
    <source>
        <dbReference type="RuleBase" id="RU004165"/>
    </source>
</evidence>
<keyword evidence="11" id="KW-1185">Reference proteome</keyword>
<evidence type="ECO:0000256" key="2">
    <source>
        <dbReference type="ARBA" id="ARBA00012118"/>
    </source>
</evidence>
<proteinExistence type="inferred from homology"/>
<evidence type="ECO:0000313" key="11">
    <source>
        <dbReference type="Proteomes" id="UP000364097"/>
    </source>
</evidence>
<protein>
    <recommendedName>
        <fullName evidence="2 8">Thymidine kinase</fullName>
        <ecNumber evidence="2 8">2.7.1.21</ecNumber>
    </recommendedName>
</protein>
<dbReference type="SUPFAM" id="SSF52540">
    <property type="entry name" value="P-loop containing nucleoside triphosphate hydrolases"/>
    <property type="match status" value="1"/>
</dbReference>
<comment type="caution">
    <text evidence="10">The sequence shown here is derived from an EMBL/GenBank/DDBJ whole genome shotgun (WGS) entry which is preliminary data.</text>
</comment>
<dbReference type="InterPro" id="IPR027417">
    <property type="entry name" value="P-loop_NTPase"/>
</dbReference>
<dbReference type="Proteomes" id="UP000364097">
    <property type="component" value="Unassembled WGS sequence"/>
</dbReference>
<comment type="similarity">
    <text evidence="1 9">Belongs to the thymidine kinase family.</text>
</comment>
<dbReference type="EC" id="2.7.1.21" evidence="2 8"/>
<evidence type="ECO:0000256" key="1">
    <source>
        <dbReference type="ARBA" id="ARBA00007587"/>
    </source>
</evidence>
<evidence type="ECO:0000256" key="4">
    <source>
        <dbReference type="ARBA" id="ARBA00022679"/>
    </source>
</evidence>
<keyword evidence="6 8" id="KW-0418">Kinase</keyword>
<dbReference type="Pfam" id="PF00265">
    <property type="entry name" value="TK"/>
    <property type="match status" value="1"/>
</dbReference>
<evidence type="ECO:0000256" key="5">
    <source>
        <dbReference type="ARBA" id="ARBA00022741"/>
    </source>
</evidence>
<keyword evidence="5 8" id="KW-0547">Nucleotide-binding</keyword>
<reference evidence="10" key="1">
    <citation type="submission" date="2019-08" db="EMBL/GenBank/DDBJ databases">
        <title>Rapid identification of Enteric Bacteria from Whole Genome Sequences (WGS) using Average Nucleotide Identity (ANI).</title>
        <authorList>
            <person name="Lane C."/>
        </authorList>
    </citation>
    <scope>NUCLEOTIDE SEQUENCE [LARGE SCALE GENOMIC DNA]</scope>
    <source>
        <strain evidence="10">2010D-8461</strain>
    </source>
</reference>
<evidence type="ECO:0000256" key="7">
    <source>
        <dbReference type="ARBA" id="ARBA00022840"/>
    </source>
</evidence>
<dbReference type="PANTHER" id="PTHR11441:SF0">
    <property type="entry name" value="THYMIDINE KINASE, CYTOSOLIC"/>
    <property type="match status" value="1"/>
</dbReference>
<dbReference type="PANTHER" id="PTHR11441">
    <property type="entry name" value="THYMIDINE KINASE"/>
    <property type="match status" value="1"/>
</dbReference>
<dbReference type="GO" id="GO:0016301">
    <property type="term" value="F:kinase activity"/>
    <property type="evidence" value="ECO:0007669"/>
    <property type="project" value="UniProtKB-KW"/>
</dbReference>
<keyword evidence="3 8" id="KW-0237">DNA synthesis</keyword>
<dbReference type="RefSeq" id="WP_043019651.1">
    <property type="nucleotide sequence ID" value="NZ_AACKMW020000050.1"/>
</dbReference>
<dbReference type="EMBL" id="AACKMW020000050">
    <property type="protein sequence ID" value="MPB99866.1"/>
    <property type="molecule type" value="Genomic_DNA"/>
</dbReference>
<organism evidence="10 11">
    <name type="scientific">Campylobacter subantarcticus</name>
    <dbReference type="NCBI Taxonomy" id="497724"/>
    <lineage>
        <taxon>Bacteria</taxon>
        <taxon>Pseudomonadati</taxon>
        <taxon>Campylobacterota</taxon>
        <taxon>Epsilonproteobacteria</taxon>
        <taxon>Campylobacterales</taxon>
        <taxon>Campylobacteraceae</taxon>
        <taxon>Campylobacter</taxon>
    </lineage>
</organism>
<sequence length="159" mass="18592">MITLILGPMRSGKSYRLLQEAEKLHIANKNYVFIRPSCDDRGFISRSFESRLQLNIQNEDCDFKDYDYILFDEFQFFDEKIVQRVLESEAKKEFYLSSLSSDIHFKIWKNIAKVLPYAEKIIKLHSICETCGCSYANFNIGNGKIGDDYKVVCKNCIEK</sequence>
<gene>
    <name evidence="10" type="ORF">A0Z09_007440</name>
</gene>
<keyword evidence="4 8" id="KW-0808">Transferase</keyword>
<dbReference type="InterPro" id="IPR001267">
    <property type="entry name" value="Thymidine_kinase"/>
</dbReference>
<name>A0ABW9N6I3_9BACT</name>